<dbReference type="Proteomes" id="UP000719412">
    <property type="component" value="Unassembled WGS sequence"/>
</dbReference>
<reference evidence="1" key="2">
    <citation type="submission" date="2021-08" db="EMBL/GenBank/DDBJ databases">
        <authorList>
            <person name="Eriksson T."/>
        </authorList>
    </citation>
    <scope>NUCLEOTIDE SEQUENCE</scope>
    <source>
        <strain evidence="1">Stoneville</strain>
        <tissue evidence="1">Whole head</tissue>
    </source>
</reference>
<sequence>MGTKKLGGEAQFSKWITQIASLKHISFSEPSGLLCVQFRPENSKCEILDCTAEKHHEKLDQSCREPFPEGGKAAEAFQSLFSHIDGKIRDGYGDDGCGRKVVSTEKLILTQYSPYLWYETYHDVMVWGNL</sequence>
<evidence type="ECO:0000313" key="2">
    <source>
        <dbReference type="Proteomes" id="UP000719412"/>
    </source>
</evidence>
<keyword evidence="2" id="KW-1185">Reference proteome</keyword>
<evidence type="ECO:0000313" key="1">
    <source>
        <dbReference type="EMBL" id="KAH0814599.1"/>
    </source>
</evidence>
<name>A0A8J6LAD5_TENMO</name>
<organism evidence="1 2">
    <name type="scientific">Tenebrio molitor</name>
    <name type="common">Yellow mealworm beetle</name>
    <dbReference type="NCBI Taxonomy" id="7067"/>
    <lineage>
        <taxon>Eukaryota</taxon>
        <taxon>Metazoa</taxon>
        <taxon>Ecdysozoa</taxon>
        <taxon>Arthropoda</taxon>
        <taxon>Hexapoda</taxon>
        <taxon>Insecta</taxon>
        <taxon>Pterygota</taxon>
        <taxon>Neoptera</taxon>
        <taxon>Endopterygota</taxon>
        <taxon>Coleoptera</taxon>
        <taxon>Polyphaga</taxon>
        <taxon>Cucujiformia</taxon>
        <taxon>Tenebrionidae</taxon>
        <taxon>Tenebrio</taxon>
    </lineage>
</organism>
<accession>A0A8J6LAD5</accession>
<protein>
    <submittedName>
        <fullName evidence="1">Uncharacterized protein</fullName>
    </submittedName>
</protein>
<proteinExistence type="predicted"/>
<dbReference type="AlphaFoldDB" id="A0A8J6LAD5"/>
<comment type="caution">
    <text evidence="1">The sequence shown here is derived from an EMBL/GenBank/DDBJ whole genome shotgun (WGS) entry which is preliminary data.</text>
</comment>
<reference evidence="1" key="1">
    <citation type="journal article" date="2020" name="J Insects Food Feed">
        <title>The yellow mealworm (Tenebrio molitor) genome: a resource for the emerging insects as food and feed industry.</title>
        <authorList>
            <person name="Eriksson T."/>
            <person name="Andere A."/>
            <person name="Kelstrup H."/>
            <person name="Emery V."/>
            <person name="Picard C."/>
        </authorList>
    </citation>
    <scope>NUCLEOTIDE SEQUENCE</scope>
    <source>
        <strain evidence="1">Stoneville</strain>
        <tissue evidence="1">Whole head</tissue>
    </source>
</reference>
<dbReference type="EMBL" id="JABDTM020024133">
    <property type="protein sequence ID" value="KAH0814599.1"/>
    <property type="molecule type" value="Genomic_DNA"/>
</dbReference>
<gene>
    <name evidence="1" type="ORF">GEV33_008192</name>
</gene>